<dbReference type="InParanoid" id="A0A0J6ZM53"/>
<gene>
    <name evidence="3" type="ORF">AB840_10555</name>
</gene>
<evidence type="ECO:0000259" key="2">
    <source>
        <dbReference type="Pfam" id="PF01370"/>
    </source>
</evidence>
<dbReference type="PATRIC" id="fig|1122219.3.peg.1960"/>
<evidence type="ECO:0000313" key="3">
    <source>
        <dbReference type="EMBL" id="KMO85971.1"/>
    </source>
</evidence>
<accession>A0A0J6ZM53</accession>
<dbReference type="SUPFAM" id="SSF51735">
    <property type="entry name" value="NAD(P)-binding Rossmann-fold domains"/>
    <property type="match status" value="1"/>
</dbReference>
<sequence>MKRVLITGATSFIGEHLIKELLQNGIEVIAVLRKNSSKRADFLDKFKLKCHIIESDMNDYDKLPQLITGDVDTVVHLAWNGTRGHQRNDKNLQMDNNTCAVKALQTAVNLSVKNFLIAGSQAEYGDVDGIINEATLSSPSTQYGKQKYGFFCYAKEVCHNYRIRLLEPRFFSLYGPGDFEQTLIMSSLPKMMQNEFCDFSDGLQMWNYLYIGDAVRGMYQLLEDENQPDGIYNFGSEDTRRLREYITEMKSITKSNSELHFGALGHNDSGKTGISPDIHKIMSIGWRPKVLFAEGIQKIIDSWGEKNR</sequence>
<keyword evidence="4" id="KW-1185">Reference proteome</keyword>
<dbReference type="InterPro" id="IPR001509">
    <property type="entry name" value="Epimerase_deHydtase"/>
</dbReference>
<feature type="domain" description="NAD-dependent epimerase/dehydratase" evidence="2">
    <location>
        <begin position="4"/>
        <end position="235"/>
    </location>
</feature>
<comment type="similarity">
    <text evidence="1">Belongs to the NAD(P)-dependent epimerase/dehydratase family.</text>
</comment>
<evidence type="ECO:0000256" key="1">
    <source>
        <dbReference type="ARBA" id="ARBA00007637"/>
    </source>
</evidence>
<reference evidence="3 4" key="1">
    <citation type="submission" date="2015-06" db="EMBL/GenBank/DDBJ databases">
        <title>Draft genome sequence of beer spoilage bacterium Megasphaera cerevisiae type strain 20462.</title>
        <authorList>
            <person name="Kutumbaka K."/>
            <person name="Pasmowitz J."/>
            <person name="Mategko J."/>
            <person name="Reyes D."/>
            <person name="Friedrich A."/>
            <person name="Han S."/>
            <person name="Martens-Habbena W."/>
            <person name="Neal-McKinney J."/>
            <person name="Janagama H.K."/>
            <person name="Nadala C."/>
            <person name="Samadpour M."/>
        </authorList>
    </citation>
    <scope>NUCLEOTIDE SEQUENCE [LARGE SCALE GENOMIC DNA]</scope>
    <source>
        <strain evidence="3 4">DSM 20462</strain>
    </source>
</reference>
<dbReference type="Gene3D" id="3.40.50.720">
    <property type="entry name" value="NAD(P)-binding Rossmann-like Domain"/>
    <property type="match status" value="1"/>
</dbReference>
<dbReference type="RefSeq" id="WP_048514813.1">
    <property type="nucleotide sequence ID" value="NZ_FUXD01000043.1"/>
</dbReference>
<dbReference type="OrthoDB" id="9789543at2"/>
<dbReference type="InterPro" id="IPR036291">
    <property type="entry name" value="NAD(P)-bd_dom_sf"/>
</dbReference>
<protein>
    <recommendedName>
        <fullName evidence="2">NAD-dependent epimerase/dehydratase domain-containing protein</fullName>
    </recommendedName>
</protein>
<dbReference type="EMBL" id="LEKT01000038">
    <property type="protein sequence ID" value="KMO85971.1"/>
    <property type="molecule type" value="Genomic_DNA"/>
</dbReference>
<evidence type="ECO:0000313" key="4">
    <source>
        <dbReference type="Proteomes" id="UP000036503"/>
    </source>
</evidence>
<dbReference type="AlphaFoldDB" id="A0A0J6ZM53"/>
<organism evidence="3 4">
    <name type="scientific">Megasphaera cerevisiae DSM 20462</name>
    <dbReference type="NCBI Taxonomy" id="1122219"/>
    <lineage>
        <taxon>Bacteria</taxon>
        <taxon>Bacillati</taxon>
        <taxon>Bacillota</taxon>
        <taxon>Negativicutes</taxon>
        <taxon>Veillonellales</taxon>
        <taxon>Veillonellaceae</taxon>
        <taxon>Megasphaera</taxon>
    </lineage>
</organism>
<dbReference type="PANTHER" id="PTHR43000">
    <property type="entry name" value="DTDP-D-GLUCOSE 4,6-DEHYDRATASE-RELATED"/>
    <property type="match status" value="1"/>
</dbReference>
<comment type="caution">
    <text evidence="3">The sequence shown here is derived from an EMBL/GenBank/DDBJ whole genome shotgun (WGS) entry which is preliminary data.</text>
</comment>
<name>A0A0J6ZM53_9FIRM</name>
<proteinExistence type="inferred from homology"/>
<dbReference type="Proteomes" id="UP000036503">
    <property type="component" value="Unassembled WGS sequence"/>
</dbReference>
<dbReference type="Pfam" id="PF01370">
    <property type="entry name" value="Epimerase"/>
    <property type="match status" value="1"/>
</dbReference>